<organism evidence="2 3">
    <name type="scientific">Phocicoccus pinnipedialis</name>
    <dbReference type="NCBI Taxonomy" id="110845"/>
    <lineage>
        <taxon>Bacteria</taxon>
        <taxon>Bacillati</taxon>
        <taxon>Bacillota</taxon>
        <taxon>Bacilli</taxon>
        <taxon>Bacillales</taxon>
        <taxon>Salinicoccaceae</taxon>
        <taxon>Phocicoccus</taxon>
    </lineage>
</organism>
<dbReference type="EMBL" id="CAJEWB010000010">
    <property type="protein sequence ID" value="CAD2075049.1"/>
    <property type="molecule type" value="Genomic_DNA"/>
</dbReference>
<protein>
    <submittedName>
        <fullName evidence="2">Uncharacterized protein</fullName>
    </submittedName>
</protein>
<proteinExistence type="predicted"/>
<comment type="caution">
    <text evidence="2">The sequence shown here is derived from an EMBL/GenBank/DDBJ whole genome shotgun (WGS) entry which is preliminary data.</text>
</comment>
<keyword evidence="3" id="KW-1185">Reference proteome</keyword>
<keyword evidence="1" id="KW-1133">Transmembrane helix</keyword>
<dbReference type="RefSeq" id="WP_186077288.1">
    <property type="nucleotide sequence ID" value="NZ_JAGGKJ010000001.1"/>
</dbReference>
<gene>
    <name evidence="2" type="ORF">JEOPIN946_00920</name>
</gene>
<feature type="transmembrane region" description="Helical" evidence="1">
    <location>
        <begin position="35"/>
        <end position="54"/>
    </location>
</feature>
<accession>A0A6V7RC59</accession>
<keyword evidence="1" id="KW-0472">Membrane</keyword>
<dbReference type="AlphaFoldDB" id="A0A6V7RC59"/>
<evidence type="ECO:0000256" key="1">
    <source>
        <dbReference type="SAM" id="Phobius"/>
    </source>
</evidence>
<reference evidence="2 3" key="1">
    <citation type="submission" date="2020-07" db="EMBL/GenBank/DDBJ databases">
        <authorList>
            <person name="Criscuolo A."/>
        </authorList>
    </citation>
    <scope>NUCLEOTIDE SEQUENCE [LARGE SCALE GENOMIC DNA]</scope>
    <source>
        <strain evidence="2">CIP107946</strain>
    </source>
</reference>
<sequence length="180" mass="21059">MTIYIILIILFAFLSITFFTLMIRNVSRGIRSANFMFYFLVSFIIMILFMGLNLQNRLFQNPGEVAGNVLNAQVQEVVFSYIKQNDYYEADMLKIQTDGYKKNTPLKLTDYTVINIVKKPKGQYLTVRKNDNTFVIYDPAGKKSVKLEQTYTFQGSPSISHPFIMKLHYKEEPEKRFILF</sequence>
<evidence type="ECO:0000313" key="2">
    <source>
        <dbReference type="EMBL" id="CAD2075049.1"/>
    </source>
</evidence>
<evidence type="ECO:0000313" key="3">
    <source>
        <dbReference type="Proteomes" id="UP000588186"/>
    </source>
</evidence>
<keyword evidence="1" id="KW-0812">Transmembrane</keyword>
<name>A0A6V7RC59_9BACL</name>
<feature type="transmembrane region" description="Helical" evidence="1">
    <location>
        <begin position="6"/>
        <end position="23"/>
    </location>
</feature>
<dbReference type="Proteomes" id="UP000588186">
    <property type="component" value="Unassembled WGS sequence"/>
</dbReference>